<reference evidence="2" key="1">
    <citation type="submission" date="2023-03" db="EMBL/GenBank/DDBJ databases">
        <authorList>
            <person name="Steffen K."/>
            <person name="Cardenas P."/>
        </authorList>
    </citation>
    <scope>NUCLEOTIDE SEQUENCE</scope>
</reference>
<dbReference type="EMBL" id="CASHTH010004535">
    <property type="protein sequence ID" value="CAI8058627.1"/>
    <property type="molecule type" value="Genomic_DNA"/>
</dbReference>
<name>A0AA35U440_GEOBA</name>
<dbReference type="Proteomes" id="UP001174909">
    <property type="component" value="Unassembled WGS sequence"/>
</dbReference>
<dbReference type="AlphaFoldDB" id="A0AA35U440"/>
<gene>
    <name evidence="2" type="ORF">GBAR_LOCUS31883</name>
</gene>
<accession>A0AA35U440</accession>
<dbReference type="PANTHER" id="PTHR33064">
    <property type="entry name" value="POL PROTEIN"/>
    <property type="match status" value="1"/>
</dbReference>
<dbReference type="InterPro" id="IPR000477">
    <property type="entry name" value="RT_dom"/>
</dbReference>
<dbReference type="InterPro" id="IPR051320">
    <property type="entry name" value="Viral_Replic_Matur_Polypro"/>
</dbReference>
<dbReference type="FunFam" id="3.30.70.270:FF:000003">
    <property type="entry name" value="Transposon Ty3-G Gag-Pol polyprotein"/>
    <property type="match status" value="1"/>
</dbReference>
<dbReference type="Pfam" id="PF00078">
    <property type="entry name" value="RVT_1"/>
    <property type="match status" value="1"/>
</dbReference>
<dbReference type="PANTHER" id="PTHR33064:SF37">
    <property type="entry name" value="RIBONUCLEASE H"/>
    <property type="match status" value="1"/>
</dbReference>
<organism evidence="2 3">
    <name type="scientific">Geodia barretti</name>
    <name type="common">Barrett's horny sponge</name>
    <dbReference type="NCBI Taxonomy" id="519541"/>
    <lineage>
        <taxon>Eukaryota</taxon>
        <taxon>Metazoa</taxon>
        <taxon>Porifera</taxon>
        <taxon>Demospongiae</taxon>
        <taxon>Heteroscleromorpha</taxon>
        <taxon>Tetractinellida</taxon>
        <taxon>Astrophorina</taxon>
        <taxon>Geodiidae</taxon>
        <taxon>Geodia</taxon>
    </lineage>
</organism>
<evidence type="ECO:0000313" key="3">
    <source>
        <dbReference type="Proteomes" id="UP001174909"/>
    </source>
</evidence>
<protein>
    <submittedName>
        <fullName evidence="2">Retrovirus-related Pol polyprotein from transposon 17.6</fullName>
    </submittedName>
</protein>
<evidence type="ECO:0000259" key="1">
    <source>
        <dbReference type="Pfam" id="PF00078"/>
    </source>
</evidence>
<proteinExistence type="predicted"/>
<evidence type="ECO:0000313" key="2">
    <source>
        <dbReference type="EMBL" id="CAI8058627.1"/>
    </source>
</evidence>
<sequence>MPFGQVNAPATFQRLMELVLSRLAQDKCHIYLDDVLVFGRTLTEYNRNLLTRIRKARLRLKPKKCKFAKLSVEYLGYVISSAGIQQIRRKSCLSSITQHPPISNLFVHFLGWHRITGGSLRISPRWLDHSMR</sequence>
<dbReference type="CDD" id="cd01647">
    <property type="entry name" value="RT_LTR"/>
    <property type="match status" value="1"/>
</dbReference>
<feature type="domain" description="Reverse transcriptase" evidence="1">
    <location>
        <begin position="1"/>
        <end position="79"/>
    </location>
</feature>
<comment type="caution">
    <text evidence="2">The sequence shown here is derived from an EMBL/GenBank/DDBJ whole genome shotgun (WGS) entry which is preliminary data.</text>
</comment>
<dbReference type="InterPro" id="IPR043502">
    <property type="entry name" value="DNA/RNA_pol_sf"/>
</dbReference>
<dbReference type="SUPFAM" id="SSF56672">
    <property type="entry name" value="DNA/RNA polymerases"/>
    <property type="match status" value="1"/>
</dbReference>
<dbReference type="Gene3D" id="3.30.70.270">
    <property type="match status" value="1"/>
</dbReference>
<dbReference type="InterPro" id="IPR043128">
    <property type="entry name" value="Rev_trsase/Diguanyl_cyclase"/>
</dbReference>
<keyword evidence="3" id="KW-1185">Reference proteome</keyword>